<sequence>MSERKPLCMYEIEAKIPLDEQEYTLLKNRLIHIAKPLGTVHEVNHFCDIFGFFRKTKRLLRVRAETHDGMTAYILTYKGKLEPGRFKKRREIERKISRFSAKLILLLKTGLVYEKKRVNFTVMDAVVSLDEVQKLGHFVEIEGKDEGQIKKIIKKLQITKKPVKKGYAEMMAKKTGMKKK</sequence>
<accession>D9PEW8</accession>
<protein>
    <submittedName>
        <fullName evidence="2">Protein containing Adenylate cyclase domain</fullName>
    </submittedName>
</protein>
<dbReference type="InterPro" id="IPR033469">
    <property type="entry name" value="CYTH-like_dom_sf"/>
</dbReference>
<comment type="caution">
    <text evidence="2">The sequence shown here is derived from an EMBL/GenBank/DDBJ whole genome shotgun (WGS) entry which is preliminary data.</text>
</comment>
<reference evidence="2" key="2">
    <citation type="journal article" date="2011" name="Microb. Ecol.">
        <title>Taxonomic and Functional Metagenomic Profiling of the Microbial Community in the Anoxic Sediment of a Sub-saline Shallow Lake (Laguna de Carrizo, Central Spain).</title>
        <authorList>
            <person name="Ferrer M."/>
            <person name="Guazzaroni M.E."/>
            <person name="Richter M."/>
            <person name="Garcia-Salamanca A."/>
            <person name="Yarza P."/>
            <person name="Suarez-Suarez A."/>
            <person name="Solano J."/>
            <person name="Alcaide M."/>
            <person name="van Dillewijn P."/>
            <person name="Molina-Henares M.A."/>
            <person name="Lopez-Cortes N."/>
            <person name="Al-Ramahi Y."/>
            <person name="Guerrero C."/>
            <person name="Acosta A."/>
            <person name="de Eugenio L.I."/>
            <person name="Martinez V."/>
            <person name="Marques S."/>
            <person name="Rojo F."/>
            <person name="Santero E."/>
            <person name="Genilloud O."/>
            <person name="Perez-Perez J."/>
            <person name="Rossello-Mora R."/>
            <person name="Ramos J.L."/>
        </authorList>
    </citation>
    <scope>NUCLEOTIDE SEQUENCE</scope>
</reference>
<dbReference type="InterPro" id="IPR023577">
    <property type="entry name" value="CYTH_domain"/>
</dbReference>
<dbReference type="CDD" id="cd07890">
    <property type="entry name" value="CYTH-like_AC_IV-like"/>
    <property type="match status" value="1"/>
</dbReference>
<feature type="domain" description="CYTH" evidence="1">
    <location>
        <begin position="9"/>
        <end position="173"/>
    </location>
</feature>
<gene>
    <name evidence="2" type="ORF">LDC_0046</name>
</gene>
<dbReference type="Gene3D" id="2.40.320.10">
    <property type="entry name" value="Hypothetical Protein Pfu-838710-001"/>
    <property type="match status" value="1"/>
</dbReference>
<dbReference type="Pfam" id="PF01928">
    <property type="entry name" value="CYTH"/>
    <property type="match status" value="1"/>
</dbReference>
<reference evidence="2" key="1">
    <citation type="submission" date="2010-07" db="EMBL/GenBank/DDBJ databases">
        <authorList>
            <consortium name="CONSOLIDER consortium CSD2007-00005"/>
            <person name="Guazzaroni M.-E."/>
            <person name="Richter M."/>
            <person name="Garcia-Salamanca A."/>
            <person name="Yarza P."/>
            <person name="Ferrer M."/>
        </authorList>
    </citation>
    <scope>NUCLEOTIDE SEQUENCE</scope>
</reference>
<dbReference type="PROSITE" id="PS51707">
    <property type="entry name" value="CYTH"/>
    <property type="match status" value="1"/>
</dbReference>
<dbReference type="PANTHER" id="PTHR21028">
    <property type="entry name" value="SI:CH211-156B7.4"/>
    <property type="match status" value="1"/>
</dbReference>
<dbReference type="EMBL" id="ADZX01000003">
    <property type="protein sequence ID" value="EFK97904.1"/>
    <property type="molecule type" value="Genomic_DNA"/>
</dbReference>
<dbReference type="PANTHER" id="PTHR21028:SF2">
    <property type="entry name" value="CYTH DOMAIN-CONTAINING PROTEIN"/>
    <property type="match status" value="1"/>
</dbReference>
<proteinExistence type="predicted"/>
<name>D9PEW8_9ZZZZ</name>
<dbReference type="SMART" id="SM01118">
    <property type="entry name" value="CYTH"/>
    <property type="match status" value="1"/>
</dbReference>
<dbReference type="InterPro" id="IPR008173">
    <property type="entry name" value="Adenylyl_cyclase_CyaB"/>
</dbReference>
<evidence type="ECO:0000259" key="1">
    <source>
        <dbReference type="PROSITE" id="PS51707"/>
    </source>
</evidence>
<evidence type="ECO:0000313" key="2">
    <source>
        <dbReference type="EMBL" id="EFK97904.1"/>
    </source>
</evidence>
<dbReference type="SUPFAM" id="SSF55154">
    <property type="entry name" value="CYTH-like phosphatases"/>
    <property type="match status" value="1"/>
</dbReference>
<dbReference type="AlphaFoldDB" id="D9PEW8"/>
<organism evidence="2">
    <name type="scientific">sediment metagenome</name>
    <dbReference type="NCBI Taxonomy" id="749907"/>
    <lineage>
        <taxon>unclassified sequences</taxon>
        <taxon>metagenomes</taxon>
        <taxon>ecological metagenomes</taxon>
    </lineage>
</organism>